<comment type="subcellular location">
    <subcellularLocation>
        <location evidence="1">Membrane</location>
        <topology evidence="1">Multi-pass membrane protein</topology>
    </subcellularLocation>
</comment>
<dbReference type="InterPro" id="IPR004841">
    <property type="entry name" value="AA-permease/SLC12A_dom"/>
</dbReference>
<keyword evidence="9" id="KW-1185">Reference proteome</keyword>
<evidence type="ECO:0000256" key="5">
    <source>
        <dbReference type="SAM" id="MobiDB-lite"/>
    </source>
</evidence>
<feature type="transmembrane region" description="Helical" evidence="6">
    <location>
        <begin position="189"/>
        <end position="213"/>
    </location>
</feature>
<feature type="transmembrane region" description="Helical" evidence="6">
    <location>
        <begin position="458"/>
        <end position="475"/>
    </location>
</feature>
<feature type="transmembrane region" description="Helical" evidence="6">
    <location>
        <begin position="437"/>
        <end position="452"/>
    </location>
</feature>
<dbReference type="RefSeq" id="WP_232020999.1">
    <property type="nucleotide sequence ID" value="NZ_LR134473.1"/>
</dbReference>
<dbReference type="GO" id="GO:0016020">
    <property type="term" value="C:membrane"/>
    <property type="evidence" value="ECO:0007669"/>
    <property type="project" value="UniProtKB-SubCell"/>
</dbReference>
<dbReference type="Proteomes" id="UP000277858">
    <property type="component" value="Chromosome"/>
</dbReference>
<keyword evidence="2 6" id="KW-0812">Transmembrane</keyword>
<protein>
    <submittedName>
        <fullName evidence="8">Putrescine importer PuuP</fullName>
    </submittedName>
</protein>
<evidence type="ECO:0000256" key="6">
    <source>
        <dbReference type="SAM" id="Phobius"/>
    </source>
</evidence>
<evidence type="ECO:0000256" key="3">
    <source>
        <dbReference type="ARBA" id="ARBA00022989"/>
    </source>
</evidence>
<feature type="transmembrane region" description="Helical" evidence="6">
    <location>
        <begin position="375"/>
        <end position="393"/>
    </location>
</feature>
<evidence type="ECO:0000256" key="4">
    <source>
        <dbReference type="ARBA" id="ARBA00023136"/>
    </source>
</evidence>
<evidence type="ECO:0000313" key="9">
    <source>
        <dbReference type="Proteomes" id="UP000277858"/>
    </source>
</evidence>
<feature type="transmembrane region" description="Helical" evidence="6">
    <location>
        <begin position="57"/>
        <end position="77"/>
    </location>
</feature>
<feature type="transmembrane region" description="Helical" evidence="6">
    <location>
        <begin position="84"/>
        <end position="103"/>
    </location>
</feature>
<dbReference type="PANTHER" id="PTHR42770">
    <property type="entry name" value="AMINO ACID TRANSPORTER-RELATED"/>
    <property type="match status" value="1"/>
</dbReference>
<keyword evidence="3 6" id="KW-1133">Transmembrane helix</keyword>
<dbReference type="PANTHER" id="PTHR42770:SF16">
    <property type="entry name" value="AMINO ACID PERMEASE"/>
    <property type="match status" value="1"/>
</dbReference>
<dbReference type="Gene3D" id="1.20.1740.10">
    <property type="entry name" value="Amino acid/polyamine transporter I"/>
    <property type="match status" value="1"/>
</dbReference>
<dbReference type="Pfam" id="PF00324">
    <property type="entry name" value="AA_permease"/>
    <property type="match status" value="1"/>
</dbReference>
<feature type="transmembrane region" description="Helical" evidence="6">
    <location>
        <begin position="162"/>
        <end position="182"/>
    </location>
</feature>
<feature type="domain" description="Amino acid permease/ SLC12A" evidence="7">
    <location>
        <begin position="63"/>
        <end position="449"/>
    </location>
</feature>
<dbReference type="AlphaFoldDB" id="A0A448NYF2"/>
<dbReference type="GO" id="GO:0055085">
    <property type="term" value="P:transmembrane transport"/>
    <property type="evidence" value="ECO:0007669"/>
    <property type="project" value="InterPro"/>
</dbReference>
<feature type="compositionally biased region" description="Basic and acidic residues" evidence="5">
    <location>
        <begin position="7"/>
        <end position="19"/>
    </location>
</feature>
<feature type="transmembrane region" description="Helical" evidence="6">
    <location>
        <begin position="137"/>
        <end position="156"/>
    </location>
</feature>
<gene>
    <name evidence="8" type="primary">puuP_2</name>
    <name evidence="8" type="ORF">NCTC13652_01156</name>
</gene>
<accession>A0A448NYF2</accession>
<feature type="transmembrane region" description="Helical" evidence="6">
    <location>
        <begin position="266"/>
        <end position="288"/>
    </location>
</feature>
<evidence type="ECO:0000256" key="1">
    <source>
        <dbReference type="ARBA" id="ARBA00004141"/>
    </source>
</evidence>
<dbReference type="STRING" id="1122997.GCA_000425285_01818"/>
<feature type="region of interest" description="Disordered" evidence="5">
    <location>
        <begin position="1"/>
        <end position="42"/>
    </location>
</feature>
<dbReference type="EMBL" id="LR134473">
    <property type="protein sequence ID" value="VEI02958.1"/>
    <property type="molecule type" value="Genomic_DNA"/>
</dbReference>
<organism evidence="8 9">
    <name type="scientific">Acidipropionibacterium jensenii</name>
    <dbReference type="NCBI Taxonomy" id="1749"/>
    <lineage>
        <taxon>Bacteria</taxon>
        <taxon>Bacillati</taxon>
        <taxon>Actinomycetota</taxon>
        <taxon>Actinomycetes</taxon>
        <taxon>Propionibacteriales</taxon>
        <taxon>Propionibacteriaceae</taxon>
        <taxon>Acidipropionibacterium</taxon>
    </lineage>
</organism>
<feature type="transmembrane region" description="Helical" evidence="6">
    <location>
        <begin position="399"/>
        <end position="425"/>
    </location>
</feature>
<reference evidence="8 9" key="1">
    <citation type="submission" date="2018-12" db="EMBL/GenBank/DDBJ databases">
        <authorList>
            <consortium name="Pathogen Informatics"/>
        </authorList>
    </citation>
    <scope>NUCLEOTIDE SEQUENCE [LARGE SCALE GENOMIC DNA]</scope>
    <source>
        <strain evidence="8 9">NCTC13652</strain>
    </source>
</reference>
<feature type="transmembrane region" description="Helical" evidence="6">
    <location>
        <begin position="233"/>
        <end position="254"/>
    </location>
</feature>
<evidence type="ECO:0000259" key="7">
    <source>
        <dbReference type="Pfam" id="PF00324"/>
    </source>
</evidence>
<name>A0A448NYF2_9ACTN</name>
<evidence type="ECO:0000313" key="8">
    <source>
        <dbReference type="EMBL" id="VEI02958.1"/>
    </source>
</evidence>
<dbReference type="InterPro" id="IPR050367">
    <property type="entry name" value="APC_superfamily"/>
</dbReference>
<evidence type="ECO:0000256" key="2">
    <source>
        <dbReference type="ARBA" id="ARBA00022692"/>
    </source>
</evidence>
<sequence>MLPDNNSSHDRGAEGRSAGRMDPASRPVDGERSAEARSGRVEGAAPGLHRSLSLRDLVVYGLLFIGPTSTMGTFGVLDARSHGAIALAYLLATVAVAFTAWSYARMSQAVPQAGSVFAYASAGLGRRPGFIAGWMLGLDYLFMPALMSLILGIAAHQLFGAVPVWVFTGCGILLMTLLNLAGVRTTATVSFVILAVEIALLAVFVVAAVVVLVTHGPQRGWLSPLVGSGGFHLAGVLGAVSVAVLSFLGFDAIAGFAEETTGSSRGVARALMFCLTLAGALFVIQTYLGALLSPRTPEYLAAHPDDQGTAFYQMLDSQIGTWMGTAVTLVKTIGPVFSAMVAQAAVSRLMYGMARAGSLPKGLSRVDPRTGTPRNAVLVSGAATLVIAVASAVRADGLGLLSSMVTVGAMVGFLFLHATVIGYYVRGRRTEQRVRHTVIPVVGGAVILIVLSQAAHPALVVGGLWLIAGAIVLVSRERRAKHSPAE</sequence>
<dbReference type="PIRSF" id="PIRSF006060">
    <property type="entry name" value="AA_transporter"/>
    <property type="match status" value="1"/>
</dbReference>
<proteinExistence type="predicted"/>
<keyword evidence="4 6" id="KW-0472">Membrane</keyword>
<feature type="compositionally biased region" description="Basic and acidic residues" evidence="5">
    <location>
        <begin position="28"/>
        <end position="40"/>
    </location>
</feature>